<feature type="binding site" evidence="1">
    <location>
        <begin position="110"/>
        <end position="112"/>
    </location>
    <ligand>
        <name>NAD(+)</name>
        <dbReference type="ChEBI" id="CHEBI:57540"/>
        <label>1</label>
    </ligand>
</feature>
<dbReference type="Pfam" id="PF01467">
    <property type="entry name" value="CTP_transf_like"/>
    <property type="match status" value="1"/>
</dbReference>
<evidence type="ECO:0000313" key="4">
    <source>
        <dbReference type="EMBL" id="KQL19844.1"/>
    </source>
</evidence>
<dbReference type="AlphaFoldDB" id="A0A0Q3SJE2"/>
<dbReference type="InterPro" id="IPR027417">
    <property type="entry name" value="P-loop_NTPase"/>
</dbReference>
<dbReference type="InterPro" id="IPR016429">
    <property type="entry name" value="NAD_NadR"/>
</dbReference>
<protein>
    <submittedName>
        <fullName evidence="4">Nicotinate-nucleotide adenylyltransferase</fullName>
    </submittedName>
</protein>
<dbReference type="GO" id="GO:0050262">
    <property type="term" value="F:ribosylnicotinamide kinase activity"/>
    <property type="evidence" value="ECO:0007669"/>
    <property type="project" value="InterPro"/>
</dbReference>
<evidence type="ECO:0000259" key="3">
    <source>
        <dbReference type="Pfam" id="PF13521"/>
    </source>
</evidence>
<dbReference type="InterPro" id="IPR038727">
    <property type="entry name" value="NadR/Ttd14_AAA_dom"/>
</dbReference>
<name>A0A0Q3SJE2_9BACI</name>
<dbReference type="PATRIC" id="fig|1637975.4.peg.3016"/>
<dbReference type="GO" id="GO:0009435">
    <property type="term" value="P:NAD+ biosynthetic process"/>
    <property type="evidence" value="ECO:0007669"/>
    <property type="project" value="InterPro"/>
</dbReference>
<dbReference type="NCBIfam" id="NF005988">
    <property type="entry name" value="PRK08099.1"/>
    <property type="match status" value="1"/>
</dbReference>
<keyword evidence="1" id="KW-0547">Nucleotide-binding</keyword>
<dbReference type="Gene3D" id="3.40.50.620">
    <property type="entry name" value="HUPs"/>
    <property type="match status" value="1"/>
</dbReference>
<dbReference type="PANTHER" id="PTHR37512">
    <property type="entry name" value="TRIFUNCTIONAL NAD BIOSYNTHESIS/REGULATOR PROTEIN NADR"/>
    <property type="match status" value="1"/>
</dbReference>
<dbReference type="Gene3D" id="3.40.50.300">
    <property type="entry name" value="P-loop containing nucleotide triphosphate hydrolases"/>
    <property type="match status" value="1"/>
</dbReference>
<dbReference type="InterPro" id="IPR052735">
    <property type="entry name" value="NAD_biosynth-regulator"/>
</dbReference>
<dbReference type="Proteomes" id="UP000050996">
    <property type="component" value="Unassembled WGS sequence"/>
</dbReference>
<evidence type="ECO:0000313" key="5">
    <source>
        <dbReference type="Proteomes" id="UP000050996"/>
    </source>
</evidence>
<dbReference type="GO" id="GO:0000309">
    <property type="term" value="F:nicotinamide-nucleotide adenylyltransferase activity"/>
    <property type="evidence" value="ECO:0007669"/>
    <property type="project" value="InterPro"/>
</dbReference>
<sequence length="342" mass="39487">MKKVGFFGGKFLPLHQGHVYSIIKASTMVDELYVVLSHSEKRDQELCAGSSLSSIPCHIRLRWLSQLTKEMDNVKVVEVEDQEGNDDYNWKEGSLKIREAIGRKIDVVFSSEIEYAPTFKELYPEAKHILIDENREQVPISATKIREKGVFAYWGYIPEVAKPYFIKKVVILGTESCGKSTLTRNLALIYNTTYVKEYGREYCEMLGGCDGIILEEDYPMIAYGHKLKEYEAIRNANKIVFIDTEAVVTQFYSELYNQKHQTVLDEIAQIQKYDLCLYLEPDVKWVDDGLRVHGDKKVREDNNHRLKELLKENGVKFVSIGGTYQERLEKSVELIGRTFKEI</sequence>
<keyword evidence="5" id="KW-1185">Reference proteome</keyword>
<dbReference type="PANTHER" id="PTHR37512:SF1">
    <property type="entry name" value="NADR_TTD14 AAA DOMAIN-CONTAINING PROTEIN"/>
    <property type="match status" value="1"/>
</dbReference>
<dbReference type="PIRSF" id="PIRSF004776">
    <property type="entry name" value="NadR_NMNAT/RNK"/>
    <property type="match status" value="1"/>
</dbReference>
<dbReference type="InterPro" id="IPR014729">
    <property type="entry name" value="Rossmann-like_a/b/a_fold"/>
</dbReference>
<gene>
    <name evidence="4" type="ORF">AN957_15575</name>
</gene>
<dbReference type="GO" id="GO:0000166">
    <property type="term" value="F:nucleotide binding"/>
    <property type="evidence" value="ECO:0007669"/>
    <property type="project" value="UniProtKB-KW"/>
</dbReference>
<keyword evidence="4" id="KW-0808">Transferase</keyword>
<dbReference type="EMBL" id="LJIX01000006">
    <property type="protein sequence ID" value="KQL19844.1"/>
    <property type="molecule type" value="Genomic_DNA"/>
</dbReference>
<reference evidence="4 5" key="1">
    <citation type="submission" date="2015-09" db="EMBL/GenBank/DDBJ databases">
        <title>Genome sequencing project for genomic taxonomy and phylogenomics of Bacillus-like bacteria.</title>
        <authorList>
            <person name="Liu B."/>
            <person name="Wang J."/>
            <person name="Zhu Y."/>
            <person name="Liu G."/>
            <person name="Chen Q."/>
            <person name="Chen Z."/>
            <person name="Lan J."/>
            <person name="Che J."/>
            <person name="Ge C."/>
            <person name="Shi H."/>
            <person name="Pan Z."/>
            <person name="Liu X."/>
        </authorList>
    </citation>
    <scope>NUCLEOTIDE SEQUENCE [LARGE SCALE GENOMIC DNA]</scope>
    <source>
        <strain evidence="4 5">FJAT-18043</strain>
    </source>
</reference>
<feature type="domain" description="NadR/Ttd14 AAA" evidence="3">
    <location>
        <begin position="168"/>
        <end position="327"/>
    </location>
</feature>
<proteinExistence type="predicted"/>
<dbReference type="SUPFAM" id="SSF52540">
    <property type="entry name" value="P-loop containing nucleoside triphosphate hydrolases"/>
    <property type="match status" value="1"/>
</dbReference>
<feature type="binding site" evidence="1">
    <location>
        <position position="42"/>
    </location>
    <ligand>
        <name>NAD(+)</name>
        <dbReference type="ChEBI" id="CHEBI:57540"/>
        <label>1</label>
    </ligand>
</feature>
<dbReference type="RefSeq" id="WP_053476376.1">
    <property type="nucleotide sequence ID" value="NZ_LJIX01000006.1"/>
</dbReference>
<dbReference type="Pfam" id="PF13521">
    <property type="entry name" value="AAA_28"/>
    <property type="match status" value="1"/>
</dbReference>
<feature type="domain" description="Cytidyltransferase-like" evidence="2">
    <location>
        <begin position="6"/>
        <end position="148"/>
    </location>
</feature>
<dbReference type="InterPro" id="IPR004821">
    <property type="entry name" value="Cyt_trans-like"/>
</dbReference>
<dbReference type="SUPFAM" id="SSF52374">
    <property type="entry name" value="Nucleotidylyl transferase"/>
    <property type="match status" value="1"/>
</dbReference>
<evidence type="ECO:0000256" key="1">
    <source>
        <dbReference type="PIRSR" id="PIRSR004776-1"/>
    </source>
</evidence>
<comment type="caution">
    <text evidence="4">The sequence shown here is derived from an EMBL/GenBank/DDBJ whole genome shotgun (WGS) entry which is preliminary data.</text>
</comment>
<dbReference type="NCBIfam" id="TIGR00125">
    <property type="entry name" value="cyt_tran_rel"/>
    <property type="match status" value="1"/>
</dbReference>
<feature type="binding site" evidence="1">
    <location>
        <position position="15"/>
    </location>
    <ligand>
        <name>NAD(+)</name>
        <dbReference type="ChEBI" id="CHEBI:57540"/>
        <label>1</label>
    </ligand>
</feature>
<organism evidence="4 5">
    <name type="scientific">Cytobacillus solani</name>
    <dbReference type="NCBI Taxonomy" id="1637975"/>
    <lineage>
        <taxon>Bacteria</taxon>
        <taxon>Bacillati</taxon>
        <taxon>Bacillota</taxon>
        <taxon>Bacilli</taxon>
        <taxon>Bacillales</taxon>
        <taxon>Bacillaceae</taxon>
        <taxon>Cytobacillus</taxon>
    </lineage>
</organism>
<dbReference type="STRING" id="1637975.AN957_15575"/>
<accession>A0A0Q3SJE2</accession>
<keyword evidence="4" id="KW-0548">Nucleotidyltransferase</keyword>
<evidence type="ECO:0000259" key="2">
    <source>
        <dbReference type="Pfam" id="PF01467"/>
    </source>
</evidence>